<accession>A0A1J4J572</accession>
<evidence type="ECO:0000259" key="8">
    <source>
        <dbReference type="PROSITE" id="PS50125"/>
    </source>
</evidence>
<dbReference type="InterPro" id="IPR050401">
    <property type="entry name" value="Cyclic_nucleotide_synthase"/>
</dbReference>
<evidence type="ECO:0000256" key="3">
    <source>
        <dbReference type="ARBA" id="ARBA00022741"/>
    </source>
</evidence>
<evidence type="ECO:0000256" key="7">
    <source>
        <dbReference type="SAM" id="Phobius"/>
    </source>
</evidence>
<keyword evidence="3" id="KW-0547">Nucleotide-binding</keyword>
<dbReference type="GeneID" id="94831014"/>
<dbReference type="RefSeq" id="XP_068346432.1">
    <property type="nucleotide sequence ID" value="XM_068496310.1"/>
</dbReference>
<reference evidence="9" key="1">
    <citation type="submission" date="2016-10" db="EMBL/GenBank/DDBJ databases">
        <authorList>
            <person name="Benchimol M."/>
            <person name="Almeida L.G."/>
            <person name="Vasconcelos A.T."/>
            <person name="Perreira-Neves A."/>
            <person name="Rosa I.A."/>
            <person name="Tasca T."/>
            <person name="Bogo M.R."/>
            <person name="de Souza W."/>
        </authorList>
    </citation>
    <scope>NUCLEOTIDE SEQUENCE [LARGE SCALE GENOMIC DNA]</scope>
    <source>
        <strain evidence="9">K</strain>
    </source>
</reference>
<feature type="transmembrane region" description="Helical" evidence="7">
    <location>
        <begin position="634"/>
        <end position="655"/>
    </location>
</feature>
<dbReference type="CDD" id="cd07302">
    <property type="entry name" value="CHD"/>
    <property type="match status" value="1"/>
</dbReference>
<feature type="transmembrane region" description="Helical" evidence="7">
    <location>
        <begin position="146"/>
        <end position="169"/>
    </location>
</feature>
<dbReference type="Pfam" id="PF00211">
    <property type="entry name" value="Guanylate_cyc"/>
    <property type="match status" value="1"/>
</dbReference>
<evidence type="ECO:0000256" key="5">
    <source>
        <dbReference type="ARBA" id="ARBA00023136"/>
    </source>
</evidence>
<dbReference type="GO" id="GO:0001653">
    <property type="term" value="F:peptide receptor activity"/>
    <property type="evidence" value="ECO:0007669"/>
    <property type="project" value="TreeGrafter"/>
</dbReference>
<feature type="transmembrane region" description="Helical" evidence="7">
    <location>
        <begin position="1147"/>
        <end position="1170"/>
    </location>
</feature>
<evidence type="ECO:0000313" key="9">
    <source>
        <dbReference type="EMBL" id="OHS93295.1"/>
    </source>
</evidence>
<dbReference type="SMART" id="SM00044">
    <property type="entry name" value="CYCc"/>
    <property type="match status" value="1"/>
</dbReference>
<dbReference type="PANTHER" id="PTHR11920">
    <property type="entry name" value="GUANYLYL CYCLASE"/>
    <property type="match status" value="1"/>
</dbReference>
<dbReference type="Proteomes" id="UP000179807">
    <property type="component" value="Unassembled WGS sequence"/>
</dbReference>
<proteinExistence type="predicted"/>
<dbReference type="Pfam" id="PF25474">
    <property type="entry name" value="TPR_TmcB"/>
    <property type="match status" value="1"/>
</dbReference>
<name>A0A1J4J572_9EUKA</name>
<feature type="transmembrane region" description="Helical" evidence="7">
    <location>
        <begin position="91"/>
        <end position="108"/>
    </location>
</feature>
<feature type="transmembrane region" description="Helical" evidence="7">
    <location>
        <begin position="318"/>
        <end position="337"/>
    </location>
</feature>
<feature type="transmembrane region" description="Helical" evidence="7">
    <location>
        <begin position="256"/>
        <end position="278"/>
    </location>
</feature>
<dbReference type="InterPro" id="IPR057352">
    <property type="entry name" value="TPR_TmcB/C"/>
</dbReference>
<dbReference type="InterPro" id="IPR029787">
    <property type="entry name" value="Nucleotide_cyclase"/>
</dbReference>
<evidence type="ECO:0000256" key="2">
    <source>
        <dbReference type="ARBA" id="ARBA00022692"/>
    </source>
</evidence>
<feature type="transmembrane region" description="Helical" evidence="7">
    <location>
        <begin position="845"/>
        <end position="866"/>
    </location>
</feature>
<dbReference type="GO" id="GO:0005886">
    <property type="term" value="C:plasma membrane"/>
    <property type="evidence" value="ECO:0007669"/>
    <property type="project" value="TreeGrafter"/>
</dbReference>
<dbReference type="OrthoDB" id="60033at2759"/>
<evidence type="ECO:0000256" key="4">
    <source>
        <dbReference type="ARBA" id="ARBA00022989"/>
    </source>
</evidence>
<dbReference type="GO" id="GO:0035556">
    <property type="term" value="P:intracellular signal transduction"/>
    <property type="evidence" value="ECO:0007669"/>
    <property type="project" value="InterPro"/>
</dbReference>
<dbReference type="GO" id="GO:0004016">
    <property type="term" value="F:adenylate cyclase activity"/>
    <property type="evidence" value="ECO:0007669"/>
    <property type="project" value="TreeGrafter"/>
</dbReference>
<comment type="caution">
    <text evidence="9">The sequence shown here is derived from an EMBL/GenBank/DDBJ whole genome shotgun (WGS) entry which is preliminary data.</text>
</comment>
<feature type="transmembrane region" description="Helical" evidence="7">
    <location>
        <begin position="984"/>
        <end position="1003"/>
    </location>
</feature>
<sequence length="1551" mass="176307">MSGTVSTSHNASHLGSTNTSQFSNKYHGLIKMSNYKKIRNIMIDFFSYVYSVSPNFYPMHSFMSFYRIFQMMGPILGAPFIFLWENSKSKIAWKVSSFISVFIHLVPVESRDQAYIPMLFTIIGILSIYIICIFICAFYYKEKSQLPLAVPAIIAAFTGSVGYILPIIWAEFIGEIIGHMIAGTHNFEIVTAIVGIFVSIFLFSIYLWFFVKFVAVSATFRPNSLLSVSKAPQTMVLCCSVLITFFSAVASKSSKIICIVLLVITAIIYFVTFGAMFIDGGFVKIAHSVMVVSAAISGGLTMIIFIILVVIGQSLSELILIAAISLFVLIIIIASFIHHRIIYKIIHILDEIHSNSENFEMIRSPSMFMIIFNIGMGLVHPVCTSWSLGNMAVQKWPTNIKVWYIFSKFVAIYPEENQQLSIIYQNIIQNKIKGSYAKQTLAQIHTVSKLREANLSLSLKNSLNNINKLAMKAKHKMRYVWDNIIQANIGELENAVNSVYDAINECKSEYQHVLCQYPNNRFVSRSYSRFMLDVLADVKEFEKYDNITKLLQRGLLANEDQAHQHGVHAYPLLPSVIALKDNNQAYNTTENDLSTIDMLVDTDGATVEKTQTIMKQVEEVQIPAFVLLTKVRPILNIFICVFPLIVTLIYVLYIIEQELIPLDYIRTLSFLRCGVYMLPALSEAYVFEELQCITKRIPSESLPQYLGSSLQLNEQLEYFNKEASFTVSELKDLRDYKIGNNIIDQVRAIVFSNKIDYITYPDDTNSSYTITKPTTLHGAFIDYILMVTGILEVKEFTYDFLGRQNIQNQIKNTKLLSEKFTEATYLLMNYMSYLQKLTADILDTLIFIMSFTIFIVLIVSLIIYLIKSKKNKLEVYTCFTTVPKNVVSNIADRLKILKKNQMNDSSHDSSTMHTEFDMNKQEENMMKIFATAGSSSQSSQNGRLINIISILIIYILTIVGIATIGVVGKNTSKNIDHSAPHVNYLLGSFSYAAGVIDIILRLGSIKSKCELPNLKIFEILENGVHLIENSVDYFNLVRYGNNVIEPFDQYKTLIDQYTIEGNCSHDTLPYLFECINVDFRFHFFENIMYKIIIPTYYYQDSFSLDSKDVQNLWFLMSYNMYNDFFAPVFENVVDDVKISANKQIQTIIFIAVVFIFLIVLIEIFVLLVNLETERKLKFTMSLLQQCPPTSILHNPRINAILSGNFTLGSQEKTVRNSEFFLEIIKNLPDAVIIMKENQTITEINKKGKSLFNIEFRENMHVNELFNFTEYPQLAMYFSPTASQMVVKQSKEMNYISFKNSDNQYFLQVTVSKIKAEIVITIRDVTTNVRYNNLIAEERAKSDVLLSSILPPKLVQRVRSGEKDISFAVQSATITFIDIVEFTPWCASLQAHEVMLTLNKLFTLFDAIVQKLPTMTRIKCIGDCYMAAGGIFAEVNQPEVHAKEVCEFGIDALDAVEKLNKELTQNIRIRVGVNTGGPIVAGVIGVGKPTFEILGPAINMAQQMEHHGVPMAVHVSRRVYELIYGGSFTIKERGEIEVKNGKVLTYLVYRKA</sequence>
<keyword evidence="2 7" id="KW-0812">Transmembrane</keyword>
<dbReference type="EMBL" id="MLAK01001415">
    <property type="protein sequence ID" value="OHS93295.1"/>
    <property type="molecule type" value="Genomic_DNA"/>
</dbReference>
<dbReference type="VEuPathDB" id="TrichDB:TRFO_11917"/>
<dbReference type="GO" id="GO:0007168">
    <property type="term" value="P:receptor guanylyl cyclase signaling pathway"/>
    <property type="evidence" value="ECO:0007669"/>
    <property type="project" value="TreeGrafter"/>
</dbReference>
<evidence type="ECO:0000256" key="1">
    <source>
        <dbReference type="ARBA" id="ARBA00004370"/>
    </source>
</evidence>
<feature type="domain" description="Guanylate cyclase" evidence="8">
    <location>
        <begin position="1372"/>
        <end position="1504"/>
    </location>
</feature>
<protein>
    <submittedName>
        <fullName evidence="9">Adenylate and Guanylate cyclase catalytic domain containing protein</fullName>
    </submittedName>
</protein>
<dbReference type="PROSITE" id="PS50125">
    <property type="entry name" value="GUANYLATE_CYCLASE_2"/>
    <property type="match status" value="1"/>
</dbReference>
<dbReference type="SUPFAM" id="SSF55073">
    <property type="entry name" value="Nucleotide cyclase"/>
    <property type="match status" value="1"/>
</dbReference>
<dbReference type="GO" id="GO:0004383">
    <property type="term" value="F:guanylate cyclase activity"/>
    <property type="evidence" value="ECO:0007669"/>
    <property type="project" value="TreeGrafter"/>
</dbReference>
<keyword evidence="4 7" id="KW-1133">Transmembrane helix</keyword>
<feature type="transmembrane region" description="Helical" evidence="7">
    <location>
        <begin position="944"/>
        <end position="964"/>
    </location>
</feature>
<keyword evidence="5 7" id="KW-0472">Membrane</keyword>
<comment type="subcellular location">
    <subcellularLocation>
        <location evidence="1">Membrane</location>
    </subcellularLocation>
</comment>
<dbReference type="PANTHER" id="PTHR11920:SF335">
    <property type="entry name" value="GUANYLATE CYCLASE"/>
    <property type="match status" value="1"/>
</dbReference>
<keyword evidence="6" id="KW-0456">Lyase</keyword>
<feature type="transmembrane region" description="Helical" evidence="7">
    <location>
        <begin position="189"/>
        <end position="211"/>
    </location>
</feature>
<organism evidence="9 10">
    <name type="scientific">Tritrichomonas foetus</name>
    <dbReference type="NCBI Taxonomy" id="1144522"/>
    <lineage>
        <taxon>Eukaryota</taxon>
        <taxon>Metamonada</taxon>
        <taxon>Parabasalia</taxon>
        <taxon>Tritrichomonadida</taxon>
        <taxon>Tritrichomonadidae</taxon>
        <taxon>Tritrichomonas</taxon>
    </lineage>
</organism>
<feature type="transmembrane region" description="Helical" evidence="7">
    <location>
        <begin position="65"/>
        <end position="84"/>
    </location>
</feature>
<dbReference type="Gene3D" id="3.30.450.20">
    <property type="entry name" value="PAS domain"/>
    <property type="match status" value="1"/>
</dbReference>
<dbReference type="InterPro" id="IPR001054">
    <property type="entry name" value="A/G_cyclase"/>
</dbReference>
<dbReference type="Gene3D" id="3.30.70.1230">
    <property type="entry name" value="Nucleotide cyclase"/>
    <property type="match status" value="1"/>
</dbReference>
<gene>
    <name evidence="9" type="ORF">TRFO_11917</name>
</gene>
<evidence type="ECO:0000313" key="10">
    <source>
        <dbReference type="Proteomes" id="UP000179807"/>
    </source>
</evidence>
<keyword evidence="10" id="KW-1185">Reference proteome</keyword>
<dbReference type="GO" id="GO:0000166">
    <property type="term" value="F:nucleotide binding"/>
    <property type="evidence" value="ECO:0007669"/>
    <property type="project" value="UniProtKB-KW"/>
</dbReference>
<evidence type="ECO:0000256" key="6">
    <source>
        <dbReference type="ARBA" id="ARBA00023239"/>
    </source>
</evidence>
<feature type="transmembrane region" description="Helical" evidence="7">
    <location>
        <begin position="114"/>
        <end position="139"/>
    </location>
</feature>
<feature type="transmembrane region" description="Helical" evidence="7">
    <location>
        <begin position="290"/>
        <end position="312"/>
    </location>
</feature>